<feature type="region of interest" description="Disordered" evidence="5">
    <location>
        <begin position="472"/>
        <end position="497"/>
    </location>
</feature>
<sequence>MKLRKPRALPSLRLGGLSVRSFFRARLTTAAIVALSIVPLLYSGLYLSSFWDPFDRMSNLPVALVNEDRPVEAGGEELSAGDEITDELLEGGDLNWKVVDADEAAAGVAQGRYYVSLTIPEDFSERLASPDEDGAEPVPALLQADFNDANGFTVRQLLTSAFKEVRSAAASTAVADYLDKMFLGFNEIHSKTEEAADGADKLADGSADAKDGSEQLSDGLGDAKDGSSQLSSGADELSTGIDELYDGSQTLASGLGTASQQVSDAADQLNPKADEAIPYLRDHEDEITTAAEDAEAAATALSEALDGLPDEPTGVRQDAADARAYSQRVADHLEENPDLQTTDPGGYALLQDARTYADGGADYADFVADNWDRIHGIKAKADEVADIAGTVADTVPGLADKAEDAQGKINDLDDGLQELAQGSRDLRDGLEKASGGAGDLDEGAGALDEGIGRLDDGADELDDGLGRLASGSGDLADGLDEGADSIPTFGADDREDRGAMMSEPVRLSSDIANEAPQYGTGFAPFFIPLSLWVGAMMIYMVLPPMSGRALASAAPSWRIALAGWVPAAAIGAAQVGISLAALHLYPGLQADRWPATVGLLLLTTAAYTAVVQWANARFGSAGRILALVLLMLQLTSAGGTYPVETSPGFFQAISPYLPMSWVVSALRVLISGGDTTVVLRACGVLAAYTAVFGLLTWLAVARKRMWTMSALHPALKL</sequence>
<dbReference type="PANTHER" id="PTHR43077">
    <property type="entry name" value="TRANSPORT PERMEASE YVFS-RELATED"/>
    <property type="match status" value="1"/>
</dbReference>
<comment type="caution">
    <text evidence="9">The sequence shown here is derived from an EMBL/GenBank/DDBJ whole genome shotgun (WGS) entry which is preliminary data.</text>
</comment>
<evidence type="ECO:0000313" key="10">
    <source>
        <dbReference type="Proteomes" id="UP001165685"/>
    </source>
</evidence>
<feature type="region of interest" description="Disordered" evidence="5">
    <location>
        <begin position="196"/>
        <end position="235"/>
    </location>
</feature>
<dbReference type="NCBIfam" id="TIGR03061">
    <property type="entry name" value="pip_yhgE_Nterm"/>
    <property type="match status" value="1"/>
</dbReference>
<evidence type="ECO:0000259" key="8">
    <source>
        <dbReference type="Pfam" id="PF12698"/>
    </source>
</evidence>
<organism evidence="9 10">
    <name type="scientific">Nocardiopsis suaedae</name>
    <dbReference type="NCBI Taxonomy" id="3018444"/>
    <lineage>
        <taxon>Bacteria</taxon>
        <taxon>Bacillati</taxon>
        <taxon>Actinomycetota</taxon>
        <taxon>Actinomycetes</taxon>
        <taxon>Streptosporangiales</taxon>
        <taxon>Nocardiopsidaceae</taxon>
        <taxon>Nocardiopsis</taxon>
    </lineage>
</organism>
<dbReference type="NCBIfam" id="TIGR03057">
    <property type="entry name" value="xxxLxxG_by_4"/>
    <property type="match status" value="3"/>
</dbReference>
<dbReference type="EMBL" id="JAQFWP010000059">
    <property type="protein sequence ID" value="MDA2807654.1"/>
    <property type="molecule type" value="Genomic_DNA"/>
</dbReference>
<dbReference type="Proteomes" id="UP001165685">
    <property type="component" value="Unassembled WGS sequence"/>
</dbReference>
<comment type="subcellular location">
    <subcellularLocation>
        <location evidence="1">Membrane</location>
        <topology evidence="1">Multi-pass membrane protein</topology>
    </subcellularLocation>
</comment>
<evidence type="ECO:0000256" key="4">
    <source>
        <dbReference type="ARBA" id="ARBA00023136"/>
    </source>
</evidence>
<feature type="domain" description="DUF3533" evidence="7">
    <location>
        <begin position="33"/>
        <end position="190"/>
    </location>
</feature>
<dbReference type="NCBIfam" id="TIGR03062">
    <property type="entry name" value="pip_yhgE_Cterm"/>
    <property type="match status" value="1"/>
</dbReference>
<dbReference type="RefSeq" id="WP_270680281.1">
    <property type="nucleotide sequence ID" value="NZ_JAQFWP010000059.1"/>
</dbReference>
<feature type="transmembrane region" description="Helical" evidence="6">
    <location>
        <begin position="677"/>
        <end position="700"/>
    </location>
</feature>
<protein>
    <submittedName>
        <fullName evidence="9">YhgE/Pip domain-containing protein</fullName>
    </submittedName>
</protein>
<feature type="transmembrane region" description="Helical" evidence="6">
    <location>
        <begin position="597"/>
        <end position="615"/>
    </location>
</feature>
<dbReference type="InterPro" id="IPR013525">
    <property type="entry name" value="ABC2_TM"/>
</dbReference>
<dbReference type="Pfam" id="PF12698">
    <property type="entry name" value="ABC2_membrane_3"/>
    <property type="match status" value="1"/>
</dbReference>
<feature type="domain" description="ABC-2 type transporter transmembrane" evidence="8">
    <location>
        <begin position="512"/>
        <end position="698"/>
    </location>
</feature>
<evidence type="ECO:0000256" key="2">
    <source>
        <dbReference type="ARBA" id="ARBA00022692"/>
    </source>
</evidence>
<feature type="region of interest" description="Disordered" evidence="5">
    <location>
        <begin position="427"/>
        <end position="455"/>
    </location>
</feature>
<evidence type="ECO:0000256" key="6">
    <source>
        <dbReference type="SAM" id="Phobius"/>
    </source>
</evidence>
<keyword evidence="10" id="KW-1185">Reference proteome</keyword>
<dbReference type="PANTHER" id="PTHR43077:SF5">
    <property type="entry name" value="PHAGE INFECTION PROTEIN"/>
    <property type="match status" value="1"/>
</dbReference>
<evidence type="ECO:0000256" key="5">
    <source>
        <dbReference type="SAM" id="MobiDB-lite"/>
    </source>
</evidence>
<reference evidence="9" key="1">
    <citation type="submission" date="2023-01" db="EMBL/GenBank/DDBJ databases">
        <title>Draft genome sequence of Nocardiopsis sp. LSu2-4 isolated from halophytes.</title>
        <authorList>
            <person name="Duangmal K."/>
            <person name="Chantavorakit T."/>
        </authorList>
    </citation>
    <scope>NUCLEOTIDE SEQUENCE</scope>
    <source>
        <strain evidence="9">LSu2-4</strain>
    </source>
</reference>
<keyword evidence="3 6" id="KW-1133">Transmembrane helix</keyword>
<dbReference type="Pfam" id="PF12051">
    <property type="entry name" value="DUF3533"/>
    <property type="match status" value="1"/>
</dbReference>
<feature type="compositionally biased region" description="Basic and acidic residues" evidence="5">
    <location>
        <begin position="196"/>
        <end position="213"/>
    </location>
</feature>
<evidence type="ECO:0000256" key="3">
    <source>
        <dbReference type="ARBA" id="ARBA00022989"/>
    </source>
</evidence>
<dbReference type="Gene3D" id="1.10.287.950">
    <property type="entry name" value="Methyl-accepting chemotaxis protein"/>
    <property type="match status" value="2"/>
</dbReference>
<feature type="transmembrane region" description="Helical" evidence="6">
    <location>
        <begin position="522"/>
        <end position="542"/>
    </location>
</feature>
<feature type="transmembrane region" description="Helical" evidence="6">
    <location>
        <begin position="27"/>
        <end position="51"/>
    </location>
</feature>
<feature type="transmembrane region" description="Helical" evidence="6">
    <location>
        <begin position="649"/>
        <end position="670"/>
    </location>
</feature>
<dbReference type="InterPro" id="IPR051328">
    <property type="entry name" value="T7SS_ABC-Transporter"/>
</dbReference>
<dbReference type="InterPro" id="IPR022703">
    <property type="entry name" value="DUF3533"/>
</dbReference>
<dbReference type="InterPro" id="IPR017500">
    <property type="entry name" value="Phage_infect_YhgE_N"/>
</dbReference>
<evidence type="ECO:0000256" key="1">
    <source>
        <dbReference type="ARBA" id="ARBA00004141"/>
    </source>
</evidence>
<feature type="transmembrane region" description="Helical" evidence="6">
    <location>
        <begin position="563"/>
        <end position="585"/>
    </location>
</feature>
<name>A0ABT4TSI5_9ACTN</name>
<keyword evidence="2 6" id="KW-0812">Transmembrane</keyword>
<keyword evidence="4 6" id="KW-0472">Membrane</keyword>
<dbReference type="InterPro" id="IPR017501">
    <property type="entry name" value="Phage_infect_YhgE_C"/>
</dbReference>
<accession>A0ABT4TSI5</accession>
<gene>
    <name evidence="9" type="ORF">O4U47_24300</name>
</gene>
<proteinExistence type="predicted"/>
<evidence type="ECO:0000259" key="7">
    <source>
        <dbReference type="Pfam" id="PF12051"/>
    </source>
</evidence>
<evidence type="ECO:0000313" key="9">
    <source>
        <dbReference type="EMBL" id="MDA2807654.1"/>
    </source>
</evidence>
<dbReference type="InterPro" id="IPR023908">
    <property type="entry name" value="xxxLxxG_rpt"/>
</dbReference>
<feature type="transmembrane region" description="Helical" evidence="6">
    <location>
        <begin position="624"/>
        <end position="643"/>
    </location>
</feature>